<gene>
    <name evidence="1" type="ORF">HGUI_00343</name>
</gene>
<dbReference type="AlphaFoldDB" id="A0A1L0CTT8"/>
<evidence type="ECO:0000313" key="1">
    <source>
        <dbReference type="EMBL" id="SGZ38143.1"/>
    </source>
</evidence>
<dbReference type="OrthoDB" id="3972431at2759"/>
<organism evidence="1 2">
    <name type="scientific">Hanseniaspora guilliermondii</name>
    <dbReference type="NCBI Taxonomy" id="56406"/>
    <lineage>
        <taxon>Eukaryota</taxon>
        <taxon>Fungi</taxon>
        <taxon>Dikarya</taxon>
        <taxon>Ascomycota</taxon>
        <taxon>Saccharomycotina</taxon>
        <taxon>Saccharomycetes</taxon>
        <taxon>Saccharomycodales</taxon>
        <taxon>Saccharomycodaceae</taxon>
        <taxon>Hanseniaspora</taxon>
    </lineage>
</organism>
<dbReference type="Proteomes" id="UP000183365">
    <property type="component" value="Unassembled WGS sequence"/>
</dbReference>
<evidence type="ECO:0000313" key="2">
    <source>
        <dbReference type="Proteomes" id="UP000183365"/>
    </source>
</evidence>
<dbReference type="VEuPathDB" id="FungiDB:HGUI_00343"/>
<keyword evidence="2" id="KW-1185">Reference proteome</keyword>
<reference evidence="2" key="1">
    <citation type="submission" date="2016-11" db="EMBL/GenBank/DDBJ databases">
        <authorList>
            <person name="Guldener U."/>
        </authorList>
    </citation>
    <scope>NUCLEOTIDE SEQUENCE [LARGE SCALE GENOMIC DNA]</scope>
</reference>
<proteinExistence type="predicted"/>
<sequence length="626" mass="74127">MLRSTINNFKNRIINNKIRLIKATYSTNATYPKPITLKHEIQILSLISQNSTNPLDSIQKIIDQVKPLEIILNNNVCESTTLYILKNIHTCTDNNMKRKLIEKLNDLLVIYLKKYFKNSKHIDGLVTSKTFFINHNIFSQDFIIDIIRTLHSFSLQNNSPASMEILYFTIPMLYKYYYHTYTWTFNYKGYDGRRSKGLYLKLPLTNTVDELNQLIAVNRREADFDLITYNYKYNNFDREGSGEKIIPNIQYEIVKQLPKVEMARKKFVPMKLNENTDDTYIEFVNYSSKIKLNAKFKTFVTLQIMQCETSSKRFLTYLLNERKNKEITKNDIYLVLAQLSHHLDKIVNLDGHQYRHKENSRINYLLNDIKINDFPNLSFILKNSKDLVKDYILKQLHYKVLKRKMLNDLKINKYLPYMYDECNLLEDGYIIKSKSEFDILKLPYRHLKKSQRTTTNHFKTEQGVYLDYFPKIFISVVKEDGVFVYKYNTNFKSGYKRVYSKRKLMKKSKLNYLDPVQQKKLNFNKIFNPNTKSITLFQEDVIVSRNIFMTKILLKFLCIDTDGKLLINLDSPEDVNFLNEVISLMEMFLGDPIFDEVNLQGKLDNDVDKSSMQLQKLQNLLLQFLG</sequence>
<dbReference type="EMBL" id="FQNF01000004">
    <property type="protein sequence ID" value="SGZ38143.1"/>
    <property type="molecule type" value="Genomic_DNA"/>
</dbReference>
<protein>
    <submittedName>
        <fullName evidence="1">Uncharacterized protein</fullName>
    </submittedName>
</protein>
<accession>A0A1L0CTT8</accession>
<name>A0A1L0CTT8_9ASCO</name>